<dbReference type="GO" id="GO:0022857">
    <property type="term" value="F:transmembrane transporter activity"/>
    <property type="evidence" value="ECO:0007669"/>
    <property type="project" value="UniProtKB-UniRule"/>
</dbReference>
<comment type="subcellular location">
    <subcellularLocation>
        <location evidence="1 9">Cell inner membrane</location>
        <topology evidence="1 9">Multi-pass membrane protein</topology>
    </subcellularLocation>
</comment>
<evidence type="ECO:0000313" key="11">
    <source>
        <dbReference type="EMBL" id="GLI24933.1"/>
    </source>
</evidence>
<feature type="domain" description="Tripartite ATP-independent periplasmic transporters DctQ component" evidence="10">
    <location>
        <begin position="25"/>
        <end position="155"/>
    </location>
</feature>
<evidence type="ECO:0000256" key="6">
    <source>
        <dbReference type="ARBA" id="ARBA00022989"/>
    </source>
</evidence>
<feature type="transmembrane region" description="Helical" evidence="9">
    <location>
        <begin position="9"/>
        <end position="27"/>
    </location>
</feature>
<evidence type="ECO:0000313" key="13">
    <source>
        <dbReference type="Proteomes" id="UP001144397"/>
    </source>
</evidence>
<keyword evidence="6 9" id="KW-1133">Transmembrane helix</keyword>
<dbReference type="InterPro" id="IPR055348">
    <property type="entry name" value="DctQ"/>
</dbReference>
<evidence type="ECO:0000256" key="9">
    <source>
        <dbReference type="RuleBase" id="RU369079"/>
    </source>
</evidence>
<feature type="transmembrane region" description="Helical" evidence="9">
    <location>
        <begin position="86"/>
        <end position="104"/>
    </location>
</feature>
<dbReference type="AlphaFoldDB" id="A0A9W6FPD9"/>
<comment type="caution">
    <text evidence="11">The sequence shown here is derived from an EMBL/GenBank/DDBJ whole genome shotgun (WGS) entry which is preliminary data.</text>
</comment>
<evidence type="ECO:0000256" key="7">
    <source>
        <dbReference type="ARBA" id="ARBA00023136"/>
    </source>
</evidence>
<organism evidence="11 13">
    <name type="scientific">Xanthobacter flavus</name>
    <dbReference type="NCBI Taxonomy" id="281"/>
    <lineage>
        <taxon>Bacteria</taxon>
        <taxon>Pseudomonadati</taxon>
        <taxon>Pseudomonadota</taxon>
        <taxon>Alphaproteobacteria</taxon>
        <taxon>Hyphomicrobiales</taxon>
        <taxon>Xanthobacteraceae</taxon>
        <taxon>Xanthobacter</taxon>
    </lineage>
</organism>
<name>A0A9W6FPD9_XANFL</name>
<dbReference type="Proteomes" id="UP001144397">
    <property type="component" value="Unassembled WGS sequence"/>
</dbReference>
<dbReference type="InterPro" id="IPR007387">
    <property type="entry name" value="TRAP_DctQ"/>
</dbReference>
<dbReference type="Proteomes" id="UP001245370">
    <property type="component" value="Unassembled WGS sequence"/>
</dbReference>
<comment type="subunit">
    <text evidence="9">The complex comprises the extracytoplasmic solute receptor protein and the two transmembrane proteins.</text>
</comment>
<dbReference type="RefSeq" id="WP_281809651.1">
    <property type="nucleotide sequence ID" value="NZ_BSDO01000009.1"/>
</dbReference>
<keyword evidence="14" id="KW-1185">Reference proteome</keyword>
<reference evidence="12 14" key="2">
    <citation type="submission" date="2023-07" db="EMBL/GenBank/DDBJ databases">
        <title>Genomic Encyclopedia of Type Strains, Phase IV (KMG-IV): sequencing the most valuable type-strain genomes for metagenomic binning, comparative biology and taxonomic classification.</title>
        <authorList>
            <person name="Goeker M."/>
        </authorList>
    </citation>
    <scope>NUCLEOTIDE SEQUENCE [LARGE SCALE GENOMIC DNA]</scope>
    <source>
        <strain evidence="12 14">DSM 338</strain>
    </source>
</reference>
<protein>
    <recommendedName>
        <fullName evidence="9">TRAP transporter small permease protein</fullName>
    </recommendedName>
</protein>
<dbReference type="GeneID" id="95765377"/>
<sequence length="182" mass="19920">MIRKLLDGLYFASGVAAAGFLVLIFALMMGLSVGRQFGINIPSGDDFAAWSMAAMAFLGLAHTFRYGEMIRVGLLLEQLTGRRRQALELFALTVGIAFLAYFTWNAGRLAYDSWRFNDMSQGVVAVPLWFPQLGYAGGLAILLIAMTDEFVNVARGNRPRYEKEPVSSPEELVERIASGGGV</sequence>
<evidence type="ECO:0000259" key="10">
    <source>
        <dbReference type="Pfam" id="PF04290"/>
    </source>
</evidence>
<dbReference type="EMBL" id="BSDO01000009">
    <property type="protein sequence ID" value="GLI24933.1"/>
    <property type="molecule type" value="Genomic_DNA"/>
</dbReference>
<dbReference type="GO" id="GO:0015740">
    <property type="term" value="P:C4-dicarboxylate transport"/>
    <property type="evidence" value="ECO:0007669"/>
    <property type="project" value="TreeGrafter"/>
</dbReference>
<keyword evidence="3" id="KW-1003">Cell membrane</keyword>
<evidence type="ECO:0000256" key="5">
    <source>
        <dbReference type="ARBA" id="ARBA00022692"/>
    </source>
</evidence>
<keyword evidence="4 9" id="KW-0997">Cell inner membrane</keyword>
<evidence type="ECO:0000256" key="8">
    <source>
        <dbReference type="ARBA" id="ARBA00038436"/>
    </source>
</evidence>
<evidence type="ECO:0000256" key="3">
    <source>
        <dbReference type="ARBA" id="ARBA00022475"/>
    </source>
</evidence>
<accession>A0A9W6FPD9</accession>
<evidence type="ECO:0000313" key="12">
    <source>
        <dbReference type="EMBL" id="MDR6336041.1"/>
    </source>
</evidence>
<proteinExistence type="inferred from homology"/>
<keyword evidence="7 9" id="KW-0472">Membrane</keyword>
<comment type="similarity">
    <text evidence="8 9">Belongs to the TRAP transporter small permease family.</text>
</comment>
<dbReference type="Pfam" id="PF04290">
    <property type="entry name" value="DctQ"/>
    <property type="match status" value="1"/>
</dbReference>
<comment type="function">
    <text evidence="9">Part of the tripartite ATP-independent periplasmic (TRAP) transport system.</text>
</comment>
<keyword evidence="2 9" id="KW-0813">Transport</keyword>
<dbReference type="GO" id="GO:0005886">
    <property type="term" value="C:plasma membrane"/>
    <property type="evidence" value="ECO:0007669"/>
    <property type="project" value="UniProtKB-SubCell"/>
</dbReference>
<dbReference type="PANTHER" id="PTHR35011:SF10">
    <property type="entry name" value="TRAP TRANSPORTER SMALL PERMEASE PROTEIN"/>
    <property type="match status" value="1"/>
</dbReference>
<evidence type="ECO:0000256" key="1">
    <source>
        <dbReference type="ARBA" id="ARBA00004429"/>
    </source>
</evidence>
<reference evidence="11" key="1">
    <citation type="submission" date="2022-12" db="EMBL/GenBank/DDBJ databases">
        <title>Reference genome sequencing for broad-spectrum identification of bacterial and archaeal isolates by mass spectrometry.</title>
        <authorList>
            <person name="Sekiguchi Y."/>
            <person name="Tourlousse D.M."/>
        </authorList>
    </citation>
    <scope>NUCLEOTIDE SEQUENCE</scope>
    <source>
        <strain evidence="11">301</strain>
    </source>
</reference>
<dbReference type="EMBL" id="JAVDPY010000010">
    <property type="protein sequence ID" value="MDR6336041.1"/>
    <property type="molecule type" value="Genomic_DNA"/>
</dbReference>
<evidence type="ECO:0000256" key="4">
    <source>
        <dbReference type="ARBA" id="ARBA00022519"/>
    </source>
</evidence>
<gene>
    <name evidence="12" type="ORF">GGQ86_004539</name>
    <name evidence="11" type="ORF">XFLAVUS301_46070</name>
</gene>
<dbReference type="PANTHER" id="PTHR35011">
    <property type="entry name" value="2,3-DIKETO-L-GULONATE TRAP TRANSPORTER SMALL PERMEASE PROTEIN YIAM"/>
    <property type="match status" value="1"/>
</dbReference>
<evidence type="ECO:0000313" key="14">
    <source>
        <dbReference type="Proteomes" id="UP001245370"/>
    </source>
</evidence>
<feature type="transmembrane region" description="Helical" evidence="9">
    <location>
        <begin position="47"/>
        <end position="66"/>
    </location>
</feature>
<keyword evidence="5 9" id="KW-0812">Transmembrane</keyword>
<feature type="transmembrane region" description="Helical" evidence="9">
    <location>
        <begin position="124"/>
        <end position="145"/>
    </location>
</feature>
<evidence type="ECO:0000256" key="2">
    <source>
        <dbReference type="ARBA" id="ARBA00022448"/>
    </source>
</evidence>